<sequence length="167" mass="19127">MKTLVVYSSLTGNTKKATTWAFEAVIGEKKLLSVDEAMNIDLSPYTKIVHGFWVDKGSLDSKSRKFLKRVKGKEIIFIGTLGAYPDSDHAKKVTERSRKIAEEENHYLGTCMVQGKMSDSLLASMDKFPLNLIFRKTEERLERIKVAALHPNEEDKRKIQEFVRNLY</sequence>
<dbReference type="GO" id="GO:0010181">
    <property type="term" value="F:FMN binding"/>
    <property type="evidence" value="ECO:0007669"/>
    <property type="project" value="InterPro"/>
</dbReference>
<dbReference type="GO" id="GO:0006783">
    <property type="term" value="P:heme biosynthetic process"/>
    <property type="evidence" value="ECO:0007669"/>
    <property type="project" value="TreeGrafter"/>
</dbReference>
<dbReference type="InterPro" id="IPR029039">
    <property type="entry name" value="Flavoprotein-like_sf"/>
</dbReference>
<reference evidence="1 2" key="1">
    <citation type="submission" date="2013-08" db="EMBL/GenBank/DDBJ databases">
        <title>An opportunistic ruminal bacterium that causes liver abscesses in cattle.</title>
        <authorList>
            <person name="Benahmed F.H."/>
            <person name="Rasmussen M."/>
            <person name="Harbottle H."/>
            <person name="Soppet D."/>
            <person name="Nagaraja T.G."/>
            <person name="Davidson M."/>
        </authorList>
    </citation>
    <scope>NUCLEOTIDE SEQUENCE [LARGE SCALE GENOMIC DNA]</scope>
    <source>
        <strain evidence="1 2">B35</strain>
    </source>
</reference>
<dbReference type="PANTHER" id="PTHR38030">
    <property type="entry name" value="PROTOPORPHYRINOGEN IX DEHYDROGENASE [MENAQUINONE]"/>
    <property type="match status" value="1"/>
</dbReference>
<dbReference type="EMBL" id="AUZI01000023">
    <property type="protein sequence ID" value="KID48421.1"/>
    <property type="molecule type" value="Genomic_DNA"/>
</dbReference>
<comment type="caution">
    <text evidence="1">The sequence shown here is derived from an EMBL/GenBank/DDBJ whole genome shotgun (WGS) entry which is preliminary data.</text>
</comment>
<dbReference type="Gene3D" id="3.40.50.360">
    <property type="match status" value="1"/>
</dbReference>
<dbReference type="Pfam" id="PF12641">
    <property type="entry name" value="Flavodoxin_3"/>
    <property type="match status" value="1"/>
</dbReference>
<evidence type="ECO:0000313" key="2">
    <source>
        <dbReference type="Proteomes" id="UP000031184"/>
    </source>
</evidence>
<dbReference type="SUPFAM" id="SSF52218">
    <property type="entry name" value="Flavoproteins"/>
    <property type="match status" value="1"/>
</dbReference>
<dbReference type="InterPro" id="IPR052200">
    <property type="entry name" value="Protoporphyrinogen_IX_DH"/>
</dbReference>
<dbReference type="Proteomes" id="UP000031184">
    <property type="component" value="Unassembled WGS sequence"/>
</dbReference>
<dbReference type="AlphaFoldDB" id="A0A017H7Y1"/>
<accession>A0A017H7Y1</accession>
<dbReference type="GO" id="GO:0070819">
    <property type="term" value="F:menaquinone-dependent protoporphyrinogen oxidase activity"/>
    <property type="evidence" value="ECO:0007669"/>
    <property type="project" value="TreeGrafter"/>
</dbReference>
<dbReference type="InterPro" id="IPR008254">
    <property type="entry name" value="Flavodoxin/NO_synth"/>
</dbReference>
<protein>
    <submittedName>
        <fullName evidence="1">Flavodoxin</fullName>
    </submittedName>
</protein>
<dbReference type="OrthoDB" id="307208at2"/>
<dbReference type="PATRIC" id="fig|1226633.4.peg.1837"/>
<dbReference type="RefSeq" id="WP_005957154.1">
    <property type="nucleotide sequence ID" value="NZ_AOJP01000002.1"/>
</dbReference>
<gene>
    <name evidence="1" type="ORF">C095_09095</name>
</gene>
<evidence type="ECO:0000313" key="1">
    <source>
        <dbReference type="EMBL" id="KID48421.1"/>
    </source>
</evidence>
<dbReference type="PANTHER" id="PTHR38030:SF2">
    <property type="entry name" value="PROTOPORPHYRINOGEN IX DEHYDROGENASE [QUINONE]"/>
    <property type="match status" value="1"/>
</dbReference>
<organism evidence="1 2">
    <name type="scientific">Fusobacterium necrophorum subsp. funduliforme B35</name>
    <dbReference type="NCBI Taxonomy" id="1226633"/>
    <lineage>
        <taxon>Bacteria</taxon>
        <taxon>Fusobacteriati</taxon>
        <taxon>Fusobacteriota</taxon>
        <taxon>Fusobacteriia</taxon>
        <taxon>Fusobacteriales</taxon>
        <taxon>Fusobacteriaceae</taxon>
        <taxon>Fusobacterium</taxon>
    </lineage>
</organism>
<proteinExistence type="predicted"/>
<name>A0A017H7Y1_9FUSO</name>